<protein>
    <submittedName>
        <fullName evidence="2">FAS1 domain-containing protein</fullName>
    </submittedName>
</protein>
<dbReference type="SMART" id="SM00554">
    <property type="entry name" value="FAS1"/>
    <property type="match status" value="2"/>
</dbReference>
<dbReference type="GO" id="GO:0016236">
    <property type="term" value="P:macroautophagy"/>
    <property type="evidence" value="ECO:0007669"/>
    <property type="project" value="TreeGrafter"/>
</dbReference>
<dbReference type="EMBL" id="JAOTPV010000033">
    <property type="protein sequence ID" value="KAJ4469292.1"/>
    <property type="molecule type" value="Genomic_DNA"/>
</dbReference>
<dbReference type="AlphaFoldDB" id="A0A9W8ZX18"/>
<evidence type="ECO:0000313" key="3">
    <source>
        <dbReference type="Proteomes" id="UP001150266"/>
    </source>
</evidence>
<accession>A0A9W8ZX18</accession>
<gene>
    <name evidence="2" type="ORF">J3R30DRAFT_3714089</name>
</gene>
<organism evidence="2 3">
    <name type="scientific">Lentinula aciculospora</name>
    <dbReference type="NCBI Taxonomy" id="153920"/>
    <lineage>
        <taxon>Eukaryota</taxon>
        <taxon>Fungi</taxon>
        <taxon>Dikarya</taxon>
        <taxon>Basidiomycota</taxon>
        <taxon>Agaricomycotina</taxon>
        <taxon>Agaricomycetes</taxon>
        <taxon>Agaricomycetidae</taxon>
        <taxon>Agaricales</taxon>
        <taxon>Marasmiineae</taxon>
        <taxon>Omphalotaceae</taxon>
        <taxon>Lentinula</taxon>
    </lineage>
</organism>
<keyword evidence="3" id="KW-1185">Reference proteome</keyword>
<dbReference type="PANTHER" id="PTHR10900">
    <property type="entry name" value="PERIOSTIN-RELATED"/>
    <property type="match status" value="1"/>
</dbReference>
<name>A0A9W8ZX18_9AGAR</name>
<evidence type="ECO:0000313" key="2">
    <source>
        <dbReference type="EMBL" id="KAJ4469292.1"/>
    </source>
</evidence>
<dbReference type="Proteomes" id="UP001150266">
    <property type="component" value="Unassembled WGS sequence"/>
</dbReference>
<dbReference type="GO" id="GO:0000329">
    <property type="term" value="C:fungal-type vacuole membrane"/>
    <property type="evidence" value="ECO:0007669"/>
    <property type="project" value="TreeGrafter"/>
</dbReference>
<dbReference type="PROSITE" id="PS50213">
    <property type="entry name" value="FAS1"/>
    <property type="match status" value="2"/>
</dbReference>
<dbReference type="InterPro" id="IPR000782">
    <property type="entry name" value="FAS1_domain"/>
</dbReference>
<reference evidence="2" key="1">
    <citation type="submission" date="2022-08" db="EMBL/GenBank/DDBJ databases">
        <title>A Global Phylogenomic Analysis of the Shiitake Genus Lentinula.</title>
        <authorList>
            <consortium name="DOE Joint Genome Institute"/>
            <person name="Sierra-Patev S."/>
            <person name="Min B."/>
            <person name="Naranjo-Ortiz M."/>
            <person name="Looney B."/>
            <person name="Konkel Z."/>
            <person name="Slot J.C."/>
            <person name="Sakamoto Y."/>
            <person name="Steenwyk J.L."/>
            <person name="Rokas A."/>
            <person name="Carro J."/>
            <person name="Camarero S."/>
            <person name="Ferreira P."/>
            <person name="Molpeceres G."/>
            <person name="Ruiz-Duenas F.J."/>
            <person name="Serrano A."/>
            <person name="Henrissat B."/>
            <person name="Drula E."/>
            <person name="Hughes K.W."/>
            <person name="Mata J.L."/>
            <person name="Ishikawa N.K."/>
            <person name="Vargas-Isla R."/>
            <person name="Ushijima S."/>
            <person name="Smith C.A."/>
            <person name="Ahrendt S."/>
            <person name="Andreopoulos W."/>
            <person name="He G."/>
            <person name="Labutti K."/>
            <person name="Lipzen A."/>
            <person name="Ng V."/>
            <person name="Riley R."/>
            <person name="Sandor L."/>
            <person name="Barry K."/>
            <person name="Martinez A.T."/>
            <person name="Xiao Y."/>
            <person name="Gibbons J.G."/>
            <person name="Terashima K."/>
            <person name="Grigoriev I.V."/>
            <person name="Hibbett D.S."/>
        </authorList>
    </citation>
    <scope>NUCLEOTIDE SEQUENCE</scope>
    <source>
        <strain evidence="2">JLM2183</strain>
    </source>
</reference>
<evidence type="ECO:0000259" key="1">
    <source>
        <dbReference type="PROSITE" id="PS50213"/>
    </source>
</evidence>
<dbReference type="Gene3D" id="2.30.180.10">
    <property type="entry name" value="FAS1 domain"/>
    <property type="match status" value="2"/>
</dbReference>
<dbReference type="InterPro" id="IPR036378">
    <property type="entry name" value="FAS1_dom_sf"/>
</dbReference>
<feature type="domain" description="FAS1" evidence="1">
    <location>
        <begin position="176"/>
        <end position="320"/>
    </location>
</feature>
<dbReference type="GO" id="GO:0005615">
    <property type="term" value="C:extracellular space"/>
    <property type="evidence" value="ECO:0007669"/>
    <property type="project" value="TreeGrafter"/>
</dbReference>
<dbReference type="SUPFAM" id="SSF82153">
    <property type="entry name" value="FAS1 domain"/>
    <property type="match status" value="2"/>
</dbReference>
<feature type="domain" description="FAS1" evidence="1">
    <location>
        <begin position="18"/>
        <end position="173"/>
    </location>
</feature>
<dbReference type="PANTHER" id="PTHR10900:SF77">
    <property type="entry name" value="FI19380P1"/>
    <property type="match status" value="1"/>
</dbReference>
<proteinExistence type="predicted"/>
<dbReference type="InterPro" id="IPR050904">
    <property type="entry name" value="Adhesion/Biosynth-related"/>
</dbReference>
<sequence>MLRKSLAVIAAFSSVSYAENIISEAFTGLGLTSLASAAATLNQSSAGQALLATVLSGGNYSILAPNNDAFYQTSDSTLLIDTLAYHVLRGSFSSSNSSDLNFTSATSPNHTIGRSMLNDSAYVNLEGNASQVMAWTSENNEVIFLNQASKISVSNATRINGTGIVVYVIDGILSIPSSMSSVLANSTNTSSIAGLLNSTMIPSTNGTNDTIGNILDGQKGITLFAPSDNAFSAVASSLPVLEGNLTAFTTVIQNHIINGSSVYSSEIVNGVNMTSAAGESLTFTTNSSGTYVTSGSTTAKMISSDIISMNGVVHVIDNVFLNIDSDSSAASSAYNSATSAATKLLTEVGVISATATAASSSSSSSSGSGTSNGADALTIGGKYYTASLAAVISFVIVGAALI</sequence>
<dbReference type="Pfam" id="PF02469">
    <property type="entry name" value="Fasciclin"/>
    <property type="match status" value="2"/>
</dbReference>
<comment type="caution">
    <text evidence="2">The sequence shown here is derived from an EMBL/GenBank/DDBJ whole genome shotgun (WGS) entry which is preliminary data.</text>
</comment>
<dbReference type="OrthoDB" id="286301at2759"/>